<dbReference type="Gene3D" id="1.10.1660.10">
    <property type="match status" value="1"/>
</dbReference>
<dbReference type="InterPro" id="IPR009061">
    <property type="entry name" value="DNA-bd_dom_put_sf"/>
</dbReference>
<dbReference type="GO" id="GO:0006355">
    <property type="term" value="P:regulation of DNA-templated transcription"/>
    <property type="evidence" value="ECO:0007669"/>
    <property type="project" value="InterPro"/>
</dbReference>
<dbReference type="RefSeq" id="WP_112331320.1">
    <property type="nucleotide sequence ID" value="NZ_QLYR01000001.1"/>
</dbReference>
<dbReference type="EMBL" id="QLYR01000001">
    <property type="protein sequence ID" value="RAQ30124.1"/>
    <property type="molecule type" value="Genomic_DNA"/>
</dbReference>
<organism evidence="2 3">
    <name type="scientific">Hydrogeniiclostridium mannosilyticum</name>
    <dbReference type="NCBI Taxonomy" id="2764322"/>
    <lineage>
        <taxon>Bacteria</taxon>
        <taxon>Bacillati</taxon>
        <taxon>Bacillota</taxon>
        <taxon>Clostridia</taxon>
        <taxon>Eubacteriales</taxon>
        <taxon>Acutalibacteraceae</taxon>
        <taxon>Hydrogeniiclostridium</taxon>
    </lineage>
</organism>
<dbReference type="PROSITE" id="PS50937">
    <property type="entry name" value="HTH_MERR_2"/>
    <property type="match status" value="1"/>
</dbReference>
<reference evidence="2 3" key="1">
    <citation type="submission" date="2018-06" db="EMBL/GenBank/DDBJ databases">
        <title>Noncontiguous genome sequence of Ruminococcaceae bacterium ASD2818.</title>
        <authorList>
            <person name="Chaplin A.V."/>
            <person name="Sokolova S.R."/>
            <person name="Kochetkova T.O."/>
            <person name="Goltsov A.Y."/>
            <person name="Trofimov D.Y."/>
            <person name="Efimov B.A."/>
        </authorList>
    </citation>
    <scope>NUCLEOTIDE SEQUENCE [LARGE SCALE GENOMIC DNA]</scope>
    <source>
        <strain evidence="2 3">ASD2818</strain>
    </source>
</reference>
<accession>A0A328UJG5</accession>
<feature type="domain" description="HTH merR-type" evidence="1">
    <location>
        <begin position="1"/>
        <end position="68"/>
    </location>
</feature>
<evidence type="ECO:0000259" key="1">
    <source>
        <dbReference type="PROSITE" id="PS50937"/>
    </source>
</evidence>
<comment type="caution">
    <text evidence="2">The sequence shown here is derived from an EMBL/GenBank/DDBJ whole genome shotgun (WGS) entry which is preliminary data.</text>
</comment>
<protein>
    <recommendedName>
        <fullName evidence="1">HTH merR-type domain-containing protein</fullName>
    </recommendedName>
</protein>
<dbReference type="SMART" id="SM00422">
    <property type="entry name" value="HTH_MERR"/>
    <property type="match status" value="1"/>
</dbReference>
<evidence type="ECO:0000313" key="3">
    <source>
        <dbReference type="Proteomes" id="UP000249377"/>
    </source>
</evidence>
<name>A0A328UJG5_9FIRM</name>
<dbReference type="InterPro" id="IPR000551">
    <property type="entry name" value="MerR-type_HTH_dom"/>
</dbReference>
<evidence type="ECO:0000313" key="2">
    <source>
        <dbReference type="EMBL" id="RAQ30124.1"/>
    </source>
</evidence>
<sequence length="119" mass="13632">MTLQEASRRFHIKMETLDFYKANGLLKGTKTDAGDTDYQEAELRRAVQLHFLLSAGMDLDALKRLIALMNAKGNTDAEQVRILRKCRYQLLEEIHGKQQSLDQVDYLIHEIKGRKVKGG</sequence>
<dbReference type="Proteomes" id="UP000249377">
    <property type="component" value="Unassembled WGS sequence"/>
</dbReference>
<dbReference type="GO" id="GO:0003677">
    <property type="term" value="F:DNA binding"/>
    <property type="evidence" value="ECO:0007669"/>
    <property type="project" value="InterPro"/>
</dbReference>
<proteinExistence type="predicted"/>
<gene>
    <name evidence="2" type="ORF">DPQ25_01025</name>
</gene>
<dbReference type="SUPFAM" id="SSF46955">
    <property type="entry name" value="Putative DNA-binding domain"/>
    <property type="match status" value="1"/>
</dbReference>
<dbReference type="AlphaFoldDB" id="A0A328UJG5"/>
<keyword evidence="3" id="KW-1185">Reference proteome</keyword>
<dbReference type="Pfam" id="PF13411">
    <property type="entry name" value="MerR_1"/>
    <property type="match status" value="1"/>
</dbReference>